<sequence>MTSKVNNRPGIVMDAETLLSSAGERPNNELVADNKFVIGKEGPSELWENLPPRHALDLAEPTRRDVAYLQSSAVATSSSSKISSSRRNKNSQEAKGSPVESVSSSPLRNFNTEKISHGRNTGKDGALDADSSAMHSPVKYSSMEVGVLYNGQRSRNFEESQVAVEPILHGSLHGSSDSNNKEVAQLARTQVYDITHLERDLDNNLPKESWRKDLAANDSGVGRGDGHLSSGDKKGLDRHGPSPQPDQQNLFDSRATALDAKSDPIVHESKNSVPCRQSRKGSSHFLSHGNKQSEMSTRKQKSQPRIDNQDAQKPITQVVHLHKEGKSEVHSTPVKSDTSKMKAQLRRSNVENGVQHGTVKQAIFNPLDTVSPVRKDGSMVALALKEARDLKHKANHLQDKG</sequence>
<reference evidence="3" key="1">
    <citation type="submission" date="2006-02" db="EMBL/GenBank/DDBJ databases">
        <title>A little part of mRNA from Bambusa ventricosa.</title>
        <authorList>
            <person name="Gao Z."/>
            <person name="Yue Y."/>
            <person name="Li L."/>
            <person name="Gao J."/>
            <person name="Li X."/>
            <person name="Cai C."/>
            <person name="Peng Z."/>
        </authorList>
    </citation>
    <scope>NUCLEOTIDE SEQUENCE</scope>
</reference>
<evidence type="ECO:0000313" key="3">
    <source>
        <dbReference type="EMBL" id="ABD78703.1"/>
    </source>
</evidence>
<feature type="region of interest" description="Disordered" evidence="1">
    <location>
        <begin position="261"/>
        <end position="310"/>
    </location>
</feature>
<organism evidence="3">
    <name type="scientific">Bambusa ventricosa</name>
    <name type="common">Buddha belly bamboo</name>
    <dbReference type="NCBI Taxonomy" id="323096"/>
    <lineage>
        <taxon>Eukaryota</taxon>
        <taxon>Viridiplantae</taxon>
        <taxon>Streptophyta</taxon>
        <taxon>Embryophyta</taxon>
        <taxon>Tracheophyta</taxon>
        <taxon>Spermatophyta</taxon>
        <taxon>Magnoliopsida</taxon>
        <taxon>Liliopsida</taxon>
        <taxon>Poales</taxon>
        <taxon>Poaceae</taxon>
        <taxon>BOP clade</taxon>
        <taxon>Bambusoideae</taxon>
        <taxon>Bambusodae</taxon>
        <taxon>Bambuseae</taxon>
        <taxon>Bambusinae</taxon>
        <taxon>Bambusa</taxon>
    </lineage>
</organism>
<feature type="region of interest" description="Disordered" evidence="1">
    <location>
        <begin position="70"/>
        <end position="133"/>
    </location>
</feature>
<dbReference type="EMBL" id="DQ417497">
    <property type="protein sequence ID" value="ABD78703.1"/>
    <property type="molecule type" value="mRNA"/>
</dbReference>
<feature type="compositionally biased region" description="Basic and acidic residues" evidence="1">
    <location>
        <begin position="224"/>
        <end position="240"/>
    </location>
</feature>
<dbReference type="PANTHER" id="PTHR46524">
    <property type="entry name" value="CW-TYPE ZINC FINGER"/>
    <property type="match status" value="1"/>
</dbReference>
<dbReference type="InterPro" id="IPR056406">
    <property type="entry name" value="THD_CWZF3/5/7"/>
</dbReference>
<dbReference type="InterPro" id="IPR055300">
    <property type="entry name" value="CWZF3/5/7"/>
</dbReference>
<feature type="compositionally biased region" description="Basic and acidic residues" evidence="1">
    <location>
        <begin position="261"/>
        <end position="270"/>
    </location>
</feature>
<evidence type="ECO:0000256" key="1">
    <source>
        <dbReference type="SAM" id="MobiDB-lite"/>
    </source>
</evidence>
<name>Q1ZZK1_9POAL</name>
<feature type="domain" description="CWZF3/5/7 THD" evidence="2">
    <location>
        <begin position="368"/>
        <end position="401"/>
    </location>
</feature>
<dbReference type="AlphaFoldDB" id="Q1ZZK1"/>
<accession>Q1ZZK1</accession>
<proteinExistence type="evidence at transcript level"/>
<feature type="compositionally biased region" description="Polar residues" evidence="1">
    <location>
        <begin position="100"/>
        <end position="113"/>
    </location>
</feature>
<feature type="compositionally biased region" description="Low complexity" evidence="1">
    <location>
        <begin position="71"/>
        <end position="83"/>
    </location>
</feature>
<protein>
    <recommendedName>
        <fullName evidence="2">CWZF3/5/7 THD domain-containing protein</fullName>
    </recommendedName>
</protein>
<evidence type="ECO:0000259" key="2">
    <source>
        <dbReference type="Pfam" id="PF24756"/>
    </source>
</evidence>
<dbReference type="PANTHER" id="PTHR46524:SF7">
    <property type="entry name" value="CW-TYPE ZINC FINGER"/>
    <property type="match status" value="1"/>
</dbReference>
<dbReference type="Pfam" id="PF24756">
    <property type="entry name" value="THD_CWZF3-5-7"/>
    <property type="match status" value="1"/>
</dbReference>
<feature type="region of interest" description="Disordered" evidence="1">
    <location>
        <begin position="323"/>
        <end position="344"/>
    </location>
</feature>
<feature type="region of interest" description="Disordered" evidence="1">
    <location>
        <begin position="214"/>
        <end position="249"/>
    </location>
</feature>
<feature type="non-terminal residue" evidence="3">
    <location>
        <position position="401"/>
    </location>
</feature>